<dbReference type="InterPro" id="IPR023631">
    <property type="entry name" value="Amidase_dom"/>
</dbReference>
<reference evidence="3" key="1">
    <citation type="submission" date="2023-06" db="EMBL/GenBank/DDBJ databases">
        <title>Genome-scale phylogeny and comparative genomics of the fungal order Sordariales.</title>
        <authorList>
            <consortium name="Lawrence Berkeley National Laboratory"/>
            <person name="Hensen N."/>
            <person name="Bonometti L."/>
            <person name="Westerberg I."/>
            <person name="Brannstrom I.O."/>
            <person name="Guillou S."/>
            <person name="Cros-Aarteil S."/>
            <person name="Calhoun S."/>
            <person name="Haridas S."/>
            <person name="Kuo A."/>
            <person name="Mondo S."/>
            <person name="Pangilinan J."/>
            <person name="Riley R."/>
            <person name="Labutti K."/>
            <person name="Andreopoulos B."/>
            <person name="Lipzen A."/>
            <person name="Chen C."/>
            <person name="Yanf M."/>
            <person name="Daum C."/>
            <person name="Ng V."/>
            <person name="Clum A."/>
            <person name="Steindorff A."/>
            <person name="Ohm R."/>
            <person name="Martin F."/>
            <person name="Silar P."/>
            <person name="Natvig D."/>
            <person name="Lalanne C."/>
            <person name="Gautier V."/>
            <person name="Ament-Velasquez S.L."/>
            <person name="Kruys A."/>
            <person name="Hutchinson M.I."/>
            <person name="Powell A.J."/>
            <person name="Barry K."/>
            <person name="Miller A.N."/>
            <person name="Grigoriev I.V."/>
            <person name="Debuchy R."/>
            <person name="Gladieux P."/>
            <person name="Thoren M.H."/>
            <person name="Johannesson H."/>
        </authorList>
    </citation>
    <scope>NUCLEOTIDE SEQUENCE</scope>
    <source>
        <strain evidence="3">CBS 606.72</strain>
    </source>
</reference>
<evidence type="ECO:0000313" key="3">
    <source>
        <dbReference type="EMBL" id="KAK0617684.1"/>
    </source>
</evidence>
<dbReference type="Gene3D" id="3.90.1300.10">
    <property type="entry name" value="Amidase signature (AS) domain"/>
    <property type="match status" value="1"/>
</dbReference>
<dbReference type="AlphaFoldDB" id="A0AA39WLN0"/>
<feature type="domain" description="Amidase" evidence="2">
    <location>
        <begin position="136"/>
        <end position="293"/>
    </location>
</feature>
<comment type="caution">
    <text evidence="3">The sequence shown here is derived from an EMBL/GenBank/DDBJ whole genome shotgun (WGS) entry which is preliminary data.</text>
</comment>
<evidence type="ECO:0000259" key="2">
    <source>
        <dbReference type="Pfam" id="PF01425"/>
    </source>
</evidence>
<dbReference type="EMBL" id="JAULSU010000005">
    <property type="protein sequence ID" value="KAK0617684.1"/>
    <property type="molecule type" value="Genomic_DNA"/>
</dbReference>
<dbReference type="SUPFAM" id="SSF75304">
    <property type="entry name" value="Amidase signature (AS) enzymes"/>
    <property type="match status" value="1"/>
</dbReference>
<dbReference type="Pfam" id="PF01425">
    <property type="entry name" value="Amidase"/>
    <property type="match status" value="1"/>
</dbReference>
<evidence type="ECO:0000313" key="4">
    <source>
        <dbReference type="Proteomes" id="UP001175000"/>
    </source>
</evidence>
<keyword evidence="4" id="KW-1185">Reference proteome</keyword>
<name>A0AA39WLN0_9PEZI</name>
<sequence>EIVKNKFTRSLKTDDVFQDAFTNNAYLIVQTPKGPGDASVSLDLADFLQSKAPTMLFTSEIALAKDPYFVLGRNLDESWRLYPDNLGTFAVATILDDTDSAAADGPKRFKKLLQDSTFTGGNGAVAMPSRLYAKPTEDEPRAGIRISIDDNVHPGGVITGLGSRAYAELYGTQPKMAEFVQLLIDKGAIVVEKTNHSGFAGSEIPPTQCIDYFPPWNPRGDRYQGPSGSSSGAGASAAGYDWLDISFATDSSVRYPATSHGLWGQRVTWGSLPIEGVVPACPQYDIFGLSARTPTIIINRVLAVGGIVPSPAHWPTKMLYSTEWFAIANKEQQQMDMEFLRVLENYFGLKHTKFSLENEWRRTGPEHLRKRTVADIEKLSRAVNRYENYHVFDDFRSEYRKTFGKSPYLSPSRAERWQEGAAITVESFNKGERIVNEFREWSPSQLFVGESEDSSAIMLVPHGRPGANYRDGGAPTEAPKEATGPLNQALPPRVPGSVFATSMVGAPRLVVPCTSHRFPLKLIAEGALEKAGWPPRRSKRVDSCLA</sequence>
<gene>
    <name evidence="3" type="ORF">B0T14DRAFT_434609</name>
</gene>
<organism evidence="3 4">
    <name type="scientific">Immersiella caudata</name>
    <dbReference type="NCBI Taxonomy" id="314043"/>
    <lineage>
        <taxon>Eukaryota</taxon>
        <taxon>Fungi</taxon>
        <taxon>Dikarya</taxon>
        <taxon>Ascomycota</taxon>
        <taxon>Pezizomycotina</taxon>
        <taxon>Sordariomycetes</taxon>
        <taxon>Sordariomycetidae</taxon>
        <taxon>Sordariales</taxon>
        <taxon>Lasiosphaeriaceae</taxon>
        <taxon>Immersiella</taxon>
    </lineage>
</organism>
<proteinExistence type="predicted"/>
<feature type="region of interest" description="Disordered" evidence="1">
    <location>
        <begin position="467"/>
        <end position="490"/>
    </location>
</feature>
<dbReference type="PANTHER" id="PTHR46310:SF7">
    <property type="entry name" value="AMIDASE 1"/>
    <property type="match status" value="1"/>
</dbReference>
<evidence type="ECO:0000256" key="1">
    <source>
        <dbReference type="SAM" id="MobiDB-lite"/>
    </source>
</evidence>
<feature type="non-terminal residue" evidence="3">
    <location>
        <position position="546"/>
    </location>
</feature>
<protein>
    <submittedName>
        <fullName evidence="3">Amidase signature domain-containing protein</fullName>
    </submittedName>
</protein>
<accession>A0AA39WLN0</accession>
<dbReference type="PANTHER" id="PTHR46310">
    <property type="entry name" value="AMIDASE 1"/>
    <property type="match status" value="1"/>
</dbReference>
<dbReference type="Proteomes" id="UP001175000">
    <property type="component" value="Unassembled WGS sequence"/>
</dbReference>
<dbReference type="InterPro" id="IPR036928">
    <property type="entry name" value="AS_sf"/>
</dbReference>